<accession>A0ABY2H8X7</accession>
<organism evidence="2 3">
    <name type="scientific">Trichoderma ghanense</name>
    <dbReference type="NCBI Taxonomy" id="65468"/>
    <lineage>
        <taxon>Eukaryota</taxon>
        <taxon>Fungi</taxon>
        <taxon>Dikarya</taxon>
        <taxon>Ascomycota</taxon>
        <taxon>Pezizomycotina</taxon>
        <taxon>Sordariomycetes</taxon>
        <taxon>Hypocreomycetidae</taxon>
        <taxon>Hypocreales</taxon>
        <taxon>Hypocreaceae</taxon>
        <taxon>Trichoderma</taxon>
    </lineage>
</organism>
<protein>
    <submittedName>
        <fullName evidence="2">Uncharacterized protein</fullName>
    </submittedName>
</protein>
<reference evidence="2 3" key="1">
    <citation type="submission" date="2018-01" db="EMBL/GenBank/DDBJ databases">
        <title>Genome characterization of the sugarcane-associated fungus Trichoderma ghanense CCMA-1212 and their application in lignocelulose bioconversion.</title>
        <authorList>
            <person name="Steindorff A.S."/>
            <person name="Mendes T.D."/>
            <person name="Vilela E.S.D."/>
            <person name="Rodrigues D.S."/>
            <person name="Formighieri E.F."/>
            <person name="Melo I.S."/>
            <person name="Favaro L.C.L."/>
        </authorList>
    </citation>
    <scope>NUCLEOTIDE SEQUENCE [LARGE SCALE GENOMIC DNA]</scope>
    <source>
        <strain evidence="2 3">CCMA-1212</strain>
    </source>
</reference>
<keyword evidence="3" id="KW-1185">Reference proteome</keyword>
<sequence>MILSGPLLNAGHLGPHDALELVTARVSIPQRDRTPPALFANSLYHSLRGISRHETTQSPSAVIYLLYLFPWASTSPIPGGRIVDALRTNPTLGRHAIHDDDESAGQVLAELPSDGLTEGYYTVHSAVHLHQTTVQIPVAANKGRPRMRPPSHKQNGILGHPMSPTALRQLPLPTILVRTRKVVPLLRRNSDGVLSSKPAAGRMPADDPTPRWANGLEGVAVTGIIKTVILDTEE</sequence>
<name>A0ABY2H8X7_9HYPO</name>
<feature type="region of interest" description="Disordered" evidence="1">
    <location>
        <begin position="191"/>
        <end position="211"/>
    </location>
</feature>
<dbReference type="RefSeq" id="XP_073560086.1">
    <property type="nucleotide sequence ID" value="XM_073701149.1"/>
</dbReference>
<evidence type="ECO:0000313" key="3">
    <source>
        <dbReference type="Proteomes" id="UP001642720"/>
    </source>
</evidence>
<evidence type="ECO:0000313" key="2">
    <source>
        <dbReference type="EMBL" id="TFB03885.1"/>
    </source>
</evidence>
<dbReference type="Proteomes" id="UP001642720">
    <property type="component" value="Unassembled WGS sequence"/>
</dbReference>
<gene>
    <name evidence="2" type="ORF">CCMA1212_003818</name>
</gene>
<comment type="caution">
    <text evidence="2">The sequence shown here is derived from an EMBL/GenBank/DDBJ whole genome shotgun (WGS) entry which is preliminary data.</text>
</comment>
<proteinExistence type="predicted"/>
<evidence type="ECO:0000256" key="1">
    <source>
        <dbReference type="SAM" id="MobiDB-lite"/>
    </source>
</evidence>
<dbReference type="EMBL" id="PPTA01000004">
    <property type="protein sequence ID" value="TFB03885.1"/>
    <property type="molecule type" value="Genomic_DNA"/>
</dbReference>
<dbReference type="GeneID" id="300575599"/>